<feature type="region of interest" description="Disordered" evidence="1">
    <location>
        <begin position="1"/>
        <end position="38"/>
    </location>
</feature>
<dbReference type="EMBL" id="LR796623">
    <property type="protein sequence ID" value="CAB4154930.1"/>
    <property type="molecule type" value="Genomic_DNA"/>
</dbReference>
<proteinExistence type="predicted"/>
<sequence>MADENEQTPPATDPVAAANLDDEQPPATQPAPVAQPPLESLTRAQLAVIVEERNLPGLAKANKAELIAAIREDNQVQLLKAQQEAATDGVEQPPPPDATGPILPPVLTDEQAQADERFHLERIRKASTSGLQAQLAKPDLPEHLRLTIRGELDLRARREFERERAERYSTQIERYVVTKGGRYVTRDGYITTIPEGSLLTRDTHDLAHVASQGIEAKPAQAVELSENQLGQQVSTVV</sequence>
<name>A0A6J5N5Y3_9CAUD</name>
<gene>
    <name evidence="2" type="ORF">UFOVP650_50</name>
</gene>
<reference evidence="2" key="1">
    <citation type="submission" date="2020-04" db="EMBL/GenBank/DDBJ databases">
        <authorList>
            <person name="Chiriac C."/>
            <person name="Salcher M."/>
            <person name="Ghai R."/>
            <person name="Kavagutti S V."/>
        </authorList>
    </citation>
    <scope>NUCLEOTIDE SEQUENCE</scope>
</reference>
<accession>A0A6J5N5Y3</accession>
<organism evidence="2">
    <name type="scientific">uncultured Caudovirales phage</name>
    <dbReference type="NCBI Taxonomy" id="2100421"/>
    <lineage>
        <taxon>Viruses</taxon>
        <taxon>Duplodnaviria</taxon>
        <taxon>Heunggongvirae</taxon>
        <taxon>Uroviricota</taxon>
        <taxon>Caudoviricetes</taxon>
        <taxon>Peduoviridae</taxon>
        <taxon>Maltschvirus</taxon>
        <taxon>Maltschvirus maltsch</taxon>
    </lineage>
</organism>
<evidence type="ECO:0000313" key="2">
    <source>
        <dbReference type="EMBL" id="CAB4154930.1"/>
    </source>
</evidence>
<feature type="compositionally biased region" description="Pro residues" evidence="1">
    <location>
        <begin position="92"/>
        <end position="101"/>
    </location>
</feature>
<feature type="region of interest" description="Disordered" evidence="1">
    <location>
        <begin position="81"/>
        <end position="101"/>
    </location>
</feature>
<evidence type="ECO:0000256" key="1">
    <source>
        <dbReference type="SAM" id="MobiDB-lite"/>
    </source>
</evidence>
<protein>
    <submittedName>
        <fullName evidence="2">Uncharacterized protein</fullName>
    </submittedName>
</protein>